<feature type="non-terminal residue" evidence="2">
    <location>
        <position position="1"/>
    </location>
</feature>
<gene>
    <name evidence="2" type="ORF">S03H2_32518</name>
</gene>
<feature type="domain" description="Phenylalanyl tRNA synthetase beta chain core" evidence="1">
    <location>
        <begin position="2"/>
        <end position="53"/>
    </location>
</feature>
<dbReference type="InterPro" id="IPR041616">
    <property type="entry name" value="PheRS_beta_core"/>
</dbReference>
<proteinExistence type="predicted"/>
<name>X1IG60_9ZZZZ</name>
<dbReference type="EMBL" id="BARU01019760">
    <property type="protein sequence ID" value="GAH56533.1"/>
    <property type="molecule type" value="Genomic_DNA"/>
</dbReference>
<protein>
    <recommendedName>
        <fullName evidence="1">Phenylalanyl tRNA synthetase beta chain core domain-containing protein</fullName>
    </recommendedName>
</protein>
<organism evidence="2">
    <name type="scientific">marine sediment metagenome</name>
    <dbReference type="NCBI Taxonomy" id="412755"/>
    <lineage>
        <taxon>unclassified sequences</taxon>
        <taxon>metagenomes</taxon>
        <taxon>ecological metagenomes</taxon>
    </lineage>
</organism>
<reference evidence="2" key="1">
    <citation type="journal article" date="2014" name="Front. Microbiol.">
        <title>High frequency of phylogenetically diverse reductive dehalogenase-homologous genes in deep subseafloor sedimentary metagenomes.</title>
        <authorList>
            <person name="Kawai M."/>
            <person name="Futagami T."/>
            <person name="Toyoda A."/>
            <person name="Takaki Y."/>
            <person name="Nishi S."/>
            <person name="Hori S."/>
            <person name="Arai W."/>
            <person name="Tsubouchi T."/>
            <person name="Morono Y."/>
            <person name="Uchiyama I."/>
            <person name="Ito T."/>
            <person name="Fujiyama A."/>
            <person name="Inagaki F."/>
            <person name="Takami H."/>
        </authorList>
    </citation>
    <scope>NUCLEOTIDE SEQUENCE</scope>
    <source>
        <strain evidence="2">Expedition CK06-06</strain>
    </source>
</reference>
<accession>X1IG60</accession>
<sequence length="61" mass="6955">TYSIKENNHAAFIEGRCASIIKDNQEIGFFGELHPRTIQVFELEHPIIAFEIQADLLQQGL</sequence>
<evidence type="ECO:0000313" key="2">
    <source>
        <dbReference type="EMBL" id="GAH56533.1"/>
    </source>
</evidence>
<dbReference type="Gene3D" id="3.30.930.10">
    <property type="entry name" value="Bira Bifunctional Protein, Domain 2"/>
    <property type="match status" value="1"/>
</dbReference>
<dbReference type="Pfam" id="PF17759">
    <property type="entry name" value="tRNA_synthFbeta"/>
    <property type="match status" value="1"/>
</dbReference>
<comment type="caution">
    <text evidence="2">The sequence shown here is derived from an EMBL/GenBank/DDBJ whole genome shotgun (WGS) entry which is preliminary data.</text>
</comment>
<dbReference type="InterPro" id="IPR045864">
    <property type="entry name" value="aa-tRNA-synth_II/BPL/LPL"/>
</dbReference>
<dbReference type="SUPFAM" id="SSF55681">
    <property type="entry name" value="Class II aaRS and biotin synthetases"/>
    <property type="match status" value="1"/>
</dbReference>
<dbReference type="AlphaFoldDB" id="X1IG60"/>
<evidence type="ECO:0000259" key="1">
    <source>
        <dbReference type="Pfam" id="PF17759"/>
    </source>
</evidence>